<accession>A0A914AQ59</accession>
<sequence length="244" mass="28275">MTSQCLAIRYPYTRHGYLALYTMASTSSAKKSSTRFYPALDILVLKQVLADWPIGDTKKWETLTQKLNEAVRLMRPDGQVTMRGCKDRFRKLLSAFKADELASLRASGTDEEYGERERLLGEIVELESEMDKMKEDAAKVEKKKLEQGETVRQKALQSLTEQAEGLNDEARMQTPSPLKKRKKVESSDYIQYLKEKTEKEFALKQQQLELDKERFVLEKKERQAKLAYDSQVLHLLLKLTKKED</sequence>
<dbReference type="PANTHER" id="PTHR37558">
    <property type="entry name" value="HTH CENPB-TYPE DOMAIN-CONTAINING PROTEIN"/>
    <property type="match status" value="1"/>
</dbReference>
<evidence type="ECO:0000256" key="1">
    <source>
        <dbReference type="SAM" id="Coils"/>
    </source>
</evidence>
<dbReference type="OMA" id="TPPTTAW"/>
<dbReference type="AlphaFoldDB" id="A0A914AQ59"/>
<feature type="coiled-coil region" evidence="1">
    <location>
        <begin position="116"/>
        <end position="143"/>
    </location>
</feature>
<name>A0A914AQ59_PATMI</name>
<keyword evidence="4" id="KW-1185">Reference proteome</keyword>
<dbReference type="PANTHER" id="PTHR37558:SF1">
    <property type="entry name" value="HTH CENPB-TYPE DOMAIN-CONTAINING PROTEIN"/>
    <property type="match status" value="1"/>
</dbReference>
<dbReference type="OrthoDB" id="6157326at2759"/>
<keyword evidence="1" id="KW-0175">Coiled coil</keyword>
<evidence type="ECO:0000256" key="2">
    <source>
        <dbReference type="SAM" id="MobiDB-lite"/>
    </source>
</evidence>
<dbReference type="RefSeq" id="XP_038065773.1">
    <property type="nucleotide sequence ID" value="XM_038209845.1"/>
</dbReference>
<protein>
    <submittedName>
        <fullName evidence="3">Uncharacterized protein</fullName>
    </submittedName>
</protein>
<proteinExistence type="predicted"/>
<feature type="region of interest" description="Disordered" evidence="2">
    <location>
        <begin position="161"/>
        <end position="184"/>
    </location>
</feature>
<evidence type="ECO:0000313" key="3">
    <source>
        <dbReference type="EnsemblMetazoa" id="XP_038065773.1"/>
    </source>
</evidence>
<dbReference type="EnsemblMetazoa" id="XM_038209845.1">
    <property type="protein sequence ID" value="XP_038065773.1"/>
    <property type="gene ID" value="LOC119735899"/>
</dbReference>
<dbReference type="GeneID" id="119735899"/>
<organism evidence="3 4">
    <name type="scientific">Patiria miniata</name>
    <name type="common">Bat star</name>
    <name type="synonym">Asterina miniata</name>
    <dbReference type="NCBI Taxonomy" id="46514"/>
    <lineage>
        <taxon>Eukaryota</taxon>
        <taxon>Metazoa</taxon>
        <taxon>Echinodermata</taxon>
        <taxon>Eleutherozoa</taxon>
        <taxon>Asterozoa</taxon>
        <taxon>Asteroidea</taxon>
        <taxon>Valvatacea</taxon>
        <taxon>Valvatida</taxon>
        <taxon>Asterinidae</taxon>
        <taxon>Patiria</taxon>
    </lineage>
</organism>
<dbReference type="Proteomes" id="UP000887568">
    <property type="component" value="Unplaced"/>
</dbReference>
<evidence type="ECO:0000313" key="4">
    <source>
        <dbReference type="Proteomes" id="UP000887568"/>
    </source>
</evidence>
<reference evidence="3" key="1">
    <citation type="submission" date="2022-11" db="UniProtKB">
        <authorList>
            <consortium name="EnsemblMetazoa"/>
        </authorList>
    </citation>
    <scope>IDENTIFICATION</scope>
</reference>